<keyword evidence="3" id="KW-1185">Reference proteome</keyword>
<accession>A0A4R0NZH8</accession>
<sequence>MGKIFALPFLLLMLGCHNTNPDQGSGGKKVEKNTTLSNASIVDSTKAIIDQAIQLQKKRENGSLSESLFSERYKSLMATYKILFHSLSPSDTINITNYRDKRMKERSTDSLNLEKTMRWQ</sequence>
<reference evidence="2 3" key="1">
    <citation type="submission" date="2019-02" db="EMBL/GenBank/DDBJ databases">
        <title>Pedobacter sp. RP-3-11 sp. nov., isolated from Arctic soil.</title>
        <authorList>
            <person name="Dahal R.H."/>
        </authorList>
    </citation>
    <scope>NUCLEOTIDE SEQUENCE [LARGE SCALE GENOMIC DNA]</scope>
    <source>
        <strain evidence="2 3">RP-3-11</strain>
    </source>
</reference>
<evidence type="ECO:0000313" key="2">
    <source>
        <dbReference type="EMBL" id="TCD08287.1"/>
    </source>
</evidence>
<dbReference type="EMBL" id="SJSN01000009">
    <property type="protein sequence ID" value="TCD08287.1"/>
    <property type="molecule type" value="Genomic_DNA"/>
</dbReference>
<proteinExistence type="predicted"/>
<protein>
    <recommendedName>
        <fullName evidence="4">DUF4296 domain-containing protein</fullName>
    </recommendedName>
</protein>
<gene>
    <name evidence="2" type="ORF">EZ449_12845</name>
</gene>
<evidence type="ECO:0008006" key="4">
    <source>
        <dbReference type="Google" id="ProtNLM"/>
    </source>
</evidence>
<dbReference type="Proteomes" id="UP000291485">
    <property type="component" value="Unassembled WGS sequence"/>
</dbReference>
<dbReference type="RefSeq" id="WP_131559367.1">
    <property type="nucleotide sequence ID" value="NZ_SJSN01000009.1"/>
</dbReference>
<comment type="caution">
    <text evidence="2">The sequence shown here is derived from an EMBL/GenBank/DDBJ whole genome shotgun (WGS) entry which is preliminary data.</text>
</comment>
<evidence type="ECO:0000256" key="1">
    <source>
        <dbReference type="SAM" id="MobiDB-lite"/>
    </source>
</evidence>
<evidence type="ECO:0000313" key="3">
    <source>
        <dbReference type="Proteomes" id="UP000291485"/>
    </source>
</evidence>
<feature type="region of interest" description="Disordered" evidence="1">
    <location>
        <begin position="101"/>
        <end position="120"/>
    </location>
</feature>
<dbReference type="AlphaFoldDB" id="A0A4R0NZH8"/>
<dbReference type="OrthoDB" id="766571at2"/>
<dbReference type="PROSITE" id="PS51257">
    <property type="entry name" value="PROKAR_LIPOPROTEIN"/>
    <property type="match status" value="1"/>
</dbReference>
<name>A0A4R0NZH8_9SPHI</name>
<organism evidence="2 3">
    <name type="scientific">Pedobacter frigidisoli</name>
    <dbReference type="NCBI Taxonomy" id="2530455"/>
    <lineage>
        <taxon>Bacteria</taxon>
        <taxon>Pseudomonadati</taxon>
        <taxon>Bacteroidota</taxon>
        <taxon>Sphingobacteriia</taxon>
        <taxon>Sphingobacteriales</taxon>
        <taxon>Sphingobacteriaceae</taxon>
        <taxon>Pedobacter</taxon>
    </lineage>
</organism>